<dbReference type="OrthoDB" id="3815685at2"/>
<protein>
    <submittedName>
        <fullName evidence="3">DUF402 domain-containing protein</fullName>
    </submittedName>
</protein>
<dbReference type="EMBL" id="SDWV01000014">
    <property type="protein sequence ID" value="RYC07454.1"/>
    <property type="molecule type" value="Genomic_DNA"/>
</dbReference>
<name>A0A4Q2SSS9_9ACTN</name>
<dbReference type="PANTHER" id="PTHR39159:SF1">
    <property type="entry name" value="UPF0374 PROTEIN YGAC"/>
    <property type="match status" value="1"/>
</dbReference>
<dbReference type="SUPFAM" id="SSF159234">
    <property type="entry name" value="FomD-like"/>
    <property type="match status" value="1"/>
</dbReference>
<feature type="domain" description="DUF402" evidence="2">
    <location>
        <begin position="61"/>
        <end position="166"/>
    </location>
</feature>
<gene>
    <name evidence="3" type="ORF">EUA94_14255</name>
</gene>
<dbReference type="AlphaFoldDB" id="A0A4Q2SSS9"/>
<proteinExistence type="predicted"/>
<keyword evidence="1" id="KW-0378">Hydrolase</keyword>
<dbReference type="InterPro" id="IPR050212">
    <property type="entry name" value="Ntdp-like"/>
</dbReference>
<dbReference type="Pfam" id="PF04167">
    <property type="entry name" value="DUF402"/>
    <property type="match status" value="1"/>
</dbReference>
<dbReference type="Proteomes" id="UP000291101">
    <property type="component" value="Unassembled WGS sequence"/>
</dbReference>
<evidence type="ECO:0000259" key="2">
    <source>
        <dbReference type="Pfam" id="PF04167"/>
    </source>
</evidence>
<accession>A0A4Q2SSS9</accession>
<dbReference type="PANTHER" id="PTHR39159">
    <property type="match status" value="1"/>
</dbReference>
<dbReference type="Gene3D" id="2.40.380.10">
    <property type="entry name" value="FomD-like"/>
    <property type="match status" value="1"/>
</dbReference>
<dbReference type="InterPro" id="IPR035930">
    <property type="entry name" value="FomD-like_sf"/>
</dbReference>
<sequence length="188" mass="20959">MAEPGFEPGSDIVMREVLHGAAWAHWNERLLADDPGPGGILATLQPSGTPLSFPPHPVPHPWGHLDAWQGTTVLKLRRVGDWYAVWKFFDADGRFLSWYVNFETPYVRTSDGIEVNDLQLDIVIPAGGEWRWKDVQDLAPSLAAGRITQDELLAVLVAATDVADVLDRDDRWWAPWDDWSPADGTIAP</sequence>
<evidence type="ECO:0000313" key="3">
    <source>
        <dbReference type="EMBL" id="RYC07454.1"/>
    </source>
</evidence>
<dbReference type="RefSeq" id="WP_129427547.1">
    <property type="nucleotide sequence ID" value="NZ_SDWV01000014.1"/>
</dbReference>
<evidence type="ECO:0000313" key="4">
    <source>
        <dbReference type="Proteomes" id="UP000291101"/>
    </source>
</evidence>
<organism evidence="3 4">
    <name type="scientific">Nocardioides zhouii</name>
    <dbReference type="NCBI Taxonomy" id="1168729"/>
    <lineage>
        <taxon>Bacteria</taxon>
        <taxon>Bacillati</taxon>
        <taxon>Actinomycetota</taxon>
        <taxon>Actinomycetes</taxon>
        <taxon>Propionibacteriales</taxon>
        <taxon>Nocardioidaceae</taxon>
        <taxon>Nocardioides</taxon>
    </lineage>
</organism>
<comment type="caution">
    <text evidence="3">The sequence shown here is derived from an EMBL/GenBank/DDBJ whole genome shotgun (WGS) entry which is preliminary data.</text>
</comment>
<dbReference type="InterPro" id="IPR007295">
    <property type="entry name" value="DUF402"/>
</dbReference>
<reference evidence="3 4" key="1">
    <citation type="submission" date="2019-01" db="EMBL/GenBank/DDBJ databases">
        <title>Novel species of Nocardioides.</title>
        <authorList>
            <person name="Liu Q."/>
            <person name="X Y.-H."/>
        </authorList>
    </citation>
    <scope>NUCLEOTIDE SEQUENCE [LARGE SCALE GENOMIC DNA]</scope>
    <source>
        <strain evidence="3 4">HLT2-9</strain>
    </source>
</reference>
<keyword evidence="4" id="KW-1185">Reference proteome</keyword>
<evidence type="ECO:0000256" key="1">
    <source>
        <dbReference type="ARBA" id="ARBA00022801"/>
    </source>
</evidence>
<dbReference type="GO" id="GO:0016787">
    <property type="term" value="F:hydrolase activity"/>
    <property type="evidence" value="ECO:0007669"/>
    <property type="project" value="UniProtKB-KW"/>
</dbReference>